<evidence type="ECO:0000256" key="1">
    <source>
        <dbReference type="SAM" id="Coils"/>
    </source>
</evidence>
<dbReference type="AlphaFoldDB" id="A0ABD1KBX9"/>
<feature type="compositionally biased region" description="Polar residues" evidence="2">
    <location>
        <begin position="538"/>
        <end position="547"/>
    </location>
</feature>
<feature type="region of interest" description="Disordered" evidence="2">
    <location>
        <begin position="732"/>
        <end position="758"/>
    </location>
</feature>
<sequence>MASSPLPPPPPPPPPPVPPPPPPPPPPLGNGLLSRKGLNRRSKMRNFNWEAIPQHSVVGKHNIWTTEPTRTDYELDTQRMEELFSRTDQSPAPKKASIRRSVHGIPVSTQGTEISILSSKRNMNIGIFLKQFKRPMADMVQEICRGSREGFARGKLQELCKLLPEEDELKQLLAYEGDLSVLSEADLFMVLLVRVPGYEERLRSLVLKEEFFPFMDELNQSVATMTAAGKELLQCVDLHSIIRLVLKTGNYMNAGGYAGSAIGFRMKSLLKLVDTKANKPGMNLMHYVVMQAQKIDMALLKFPDQLKHLADAARIQKQELEAEFHRKVKKVQEVKADAEKQPELKEQTEEFLQDAESCLAETEASFQNLSSVSQTVAEYFCEDPKEFKLEECCLIFHSFCERFLRAVQENREREVAEVRRRQRERLQCSAKRRSTASCSTRDTDMEGVALESILQRFLTSRSSRRRGGSQSPSGSSCGSLSEITSRENCLLPERTSSTGGEGGDDGGGGGGGGGGGVGSESGGGGRRDSSKGAELQRQGRTSVSSLDCSRHSLDKENVPEDAMASVAPPDEEATMSERRTSTQNLRCSTPVSKRNVSVSSNASQVGGTVSVAEDGGEHDGDDEHEEDESLGEEEAEKMREVTRKVLRYQSSRSSISSAEVSLDAQRSPGCGAMPVSPRQRTIVNEMETTVEEAPPAGDGEPKVVLRPHERFLQSKASGIARRHTLTLPPVAKREDSDEDDIWIPATDPKGPRAPPLGLVGKMKSEHLFRSDAVNSSFEFVDTPVKNPQSPSVKEQQDEDKKFVVPLLNFSLLQGSLVQRRSASASPSGLMAFFKRFGEKAKPF</sequence>
<comment type="caution">
    <text evidence="4">The sequence shown here is derived from an EMBL/GenBank/DDBJ whole genome shotgun (WGS) entry which is preliminary data.</text>
</comment>
<dbReference type="InterPro" id="IPR015425">
    <property type="entry name" value="FH2_Formin"/>
</dbReference>
<feature type="compositionally biased region" description="Pro residues" evidence="2">
    <location>
        <begin position="1"/>
        <end position="28"/>
    </location>
</feature>
<feature type="compositionally biased region" description="Low complexity" evidence="2">
    <location>
        <begin position="650"/>
        <end position="661"/>
    </location>
</feature>
<organism evidence="4 5">
    <name type="scientific">Coilia grayii</name>
    <name type="common">Gray's grenadier anchovy</name>
    <dbReference type="NCBI Taxonomy" id="363190"/>
    <lineage>
        <taxon>Eukaryota</taxon>
        <taxon>Metazoa</taxon>
        <taxon>Chordata</taxon>
        <taxon>Craniata</taxon>
        <taxon>Vertebrata</taxon>
        <taxon>Euteleostomi</taxon>
        <taxon>Actinopterygii</taxon>
        <taxon>Neopterygii</taxon>
        <taxon>Teleostei</taxon>
        <taxon>Clupei</taxon>
        <taxon>Clupeiformes</taxon>
        <taxon>Clupeoidei</taxon>
        <taxon>Engraulidae</taxon>
        <taxon>Coilinae</taxon>
        <taxon>Coilia</taxon>
    </lineage>
</organism>
<feature type="compositionally biased region" description="Basic and acidic residues" evidence="2">
    <location>
        <begin position="548"/>
        <end position="558"/>
    </location>
</feature>
<dbReference type="Pfam" id="PF02181">
    <property type="entry name" value="FH2"/>
    <property type="match status" value="1"/>
</dbReference>
<dbReference type="Gene3D" id="1.20.58.2220">
    <property type="entry name" value="Formin, FH2 domain"/>
    <property type="match status" value="1"/>
</dbReference>
<accession>A0ABD1KBX9</accession>
<evidence type="ECO:0000313" key="4">
    <source>
        <dbReference type="EMBL" id="KAL2096579.1"/>
    </source>
</evidence>
<feature type="coiled-coil region" evidence="1">
    <location>
        <begin position="310"/>
        <end position="337"/>
    </location>
</feature>
<dbReference type="EMBL" id="JBHFQA010000007">
    <property type="protein sequence ID" value="KAL2096579.1"/>
    <property type="molecule type" value="Genomic_DNA"/>
</dbReference>
<evidence type="ECO:0000256" key="2">
    <source>
        <dbReference type="SAM" id="MobiDB-lite"/>
    </source>
</evidence>
<feature type="domain" description="FH2" evidence="3">
    <location>
        <begin position="34"/>
        <end position="429"/>
    </location>
</feature>
<protein>
    <recommendedName>
        <fullName evidence="3">FH2 domain-containing protein</fullName>
    </recommendedName>
</protein>
<proteinExistence type="predicted"/>
<dbReference type="PANTHER" id="PTHR46345">
    <property type="entry name" value="INVERTED FORMIN-2"/>
    <property type="match status" value="1"/>
</dbReference>
<gene>
    <name evidence="4" type="ORF">ACEWY4_008727</name>
</gene>
<dbReference type="SMART" id="SM00498">
    <property type="entry name" value="FH2"/>
    <property type="match status" value="1"/>
</dbReference>
<feature type="compositionally biased region" description="Gly residues" evidence="2">
    <location>
        <begin position="499"/>
        <end position="524"/>
    </location>
</feature>
<dbReference type="SUPFAM" id="SSF101447">
    <property type="entry name" value="Formin homology 2 domain (FH2 domain)"/>
    <property type="match status" value="1"/>
</dbReference>
<feature type="region of interest" description="Disordered" evidence="2">
    <location>
        <begin position="1"/>
        <end position="35"/>
    </location>
</feature>
<dbReference type="PANTHER" id="PTHR46345:SF7">
    <property type="entry name" value="FH2 DOMAIN CONTAINING 3-RELATED"/>
    <property type="match status" value="1"/>
</dbReference>
<feature type="region of interest" description="Disordered" evidence="2">
    <location>
        <begin position="460"/>
        <end position="678"/>
    </location>
</feature>
<keyword evidence="5" id="KW-1185">Reference proteome</keyword>
<feature type="compositionally biased region" description="Low complexity" evidence="2">
    <location>
        <begin position="468"/>
        <end position="481"/>
    </location>
</feature>
<dbReference type="Proteomes" id="UP001591681">
    <property type="component" value="Unassembled WGS sequence"/>
</dbReference>
<reference evidence="4 5" key="1">
    <citation type="submission" date="2024-09" db="EMBL/GenBank/DDBJ databases">
        <title>A chromosome-level genome assembly of Gray's grenadier anchovy, Coilia grayii.</title>
        <authorList>
            <person name="Fu Z."/>
        </authorList>
    </citation>
    <scope>NUCLEOTIDE SEQUENCE [LARGE SCALE GENOMIC DNA]</scope>
    <source>
        <strain evidence="4">G4</strain>
        <tissue evidence="4">Muscle</tissue>
    </source>
</reference>
<dbReference type="InterPro" id="IPR042201">
    <property type="entry name" value="FH2_Formin_sf"/>
</dbReference>
<feature type="compositionally biased region" description="Acidic residues" evidence="2">
    <location>
        <begin position="614"/>
        <end position="635"/>
    </location>
</feature>
<feature type="compositionally biased region" description="Polar residues" evidence="2">
    <location>
        <begin position="581"/>
        <end position="607"/>
    </location>
</feature>
<dbReference type="PROSITE" id="PS51444">
    <property type="entry name" value="FH2"/>
    <property type="match status" value="1"/>
</dbReference>
<keyword evidence="1" id="KW-0175">Coiled coil</keyword>
<evidence type="ECO:0000259" key="3">
    <source>
        <dbReference type="PROSITE" id="PS51444"/>
    </source>
</evidence>
<evidence type="ECO:0000313" key="5">
    <source>
        <dbReference type="Proteomes" id="UP001591681"/>
    </source>
</evidence>
<name>A0ABD1KBX9_9TELE</name>